<dbReference type="Pfam" id="PF00550">
    <property type="entry name" value="PP-binding"/>
    <property type="match status" value="1"/>
</dbReference>
<dbReference type="RefSeq" id="WP_381741588.1">
    <property type="nucleotide sequence ID" value="NZ_JBHSDP010000024.1"/>
</dbReference>
<reference evidence="3" key="1">
    <citation type="journal article" date="2019" name="Int. J. Syst. Evol. Microbiol.">
        <title>The Global Catalogue of Microorganisms (GCM) 10K type strain sequencing project: providing services to taxonomists for standard genome sequencing and annotation.</title>
        <authorList>
            <consortium name="The Broad Institute Genomics Platform"/>
            <consortium name="The Broad Institute Genome Sequencing Center for Infectious Disease"/>
            <person name="Wu L."/>
            <person name="Ma J."/>
        </authorList>
    </citation>
    <scope>NUCLEOTIDE SEQUENCE [LARGE SCALE GENOMIC DNA]</scope>
    <source>
        <strain evidence="3">PCU 347</strain>
    </source>
</reference>
<dbReference type="Proteomes" id="UP001595824">
    <property type="component" value="Unassembled WGS sequence"/>
</dbReference>
<protein>
    <submittedName>
        <fullName evidence="2">Acyl carrier protein</fullName>
    </submittedName>
</protein>
<evidence type="ECO:0000313" key="2">
    <source>
        <dbReference type="EMBL" id="MFC4330617.1"/>
    </source>
</evidence>
<dbReference type="SUPFAM" id="SSF47336">
    <property type="entry name" value="ACP-like"/>
    <property type="match status" value="1"/>
</dbReference>
<dbReference type="EMBL" id="JBHSDP010000024">
    <property type="protein sequence ID" value="MFC4330617.1"/>
    <property type="molecule type" value="Genomic_DNA"/>
</dbReference>
<sequence length="90" mass="9593">MAPAPPVRVLDDLLAQQLGRPLGTADDDRTLVDLGIESRQVVRIVAALPLGPEVEIDFARISRGSTLRDLRRWLADLLDTGSVPVPGGAA</sequence>
<gene>
    <name evidence="2" type="ORF">ACFPC0_23095</name>
</gene>
<organism evidence="2 3">
    <name type="scientific">Streptomyces andamanensis</name>
    <dbReference type="NCBI Taxonomy" id="1565035"/>
    <lineage>
        <taxon>Bacteria</taxon>
        <taxon>Bacillati</taxon>
        <taxon>Actinomycetota</taxon>
        <taxon>Actinomycetes</taxon>
        <taxon>Kitasatosporales</taxon>
        <taxon>Streptomycetaceae</taxon>
        <taxon>Streptomyces</taxon>
    </lineage>
</organism>
<accession>A0ABV8TJK5</accession>
<dbReference type="Gene3D" id="1.10.1200.10">
    <property type="entry name" value="ACP-like"/>
    <property type="match status" value="1"/>
</dbReference>
<dbReference type="InterPro" id="IPR009081">
    <property type="entry name" value="PP-bd_ACP"/>
</dbReference>
<feature type="domain" description="Carrier" evidence="1">
    <location>
        <begin position="10"/>
        <end position="74"/>
    </location>
</feature>
<name>A0ABV8TJK5_9ACTN</name>
<dbReference type="InterPro" id="IPR036736">
    <property type="entry name" value="ACP-like_sf"/>
</dbReference>
<evidence type="ECO:0000313" key="3">
    <source>
        <dbReference type="Proteomes" id="UP001595824"/>
    </source>
</evidence>
<evidence type="ECO:0000259" key="1">
    <source>
        <dbReference type="Pfam" id="PF00550"/>
    </source>
</evidence>
<keyword evidence="3" id="KW-1185">Reference proteome</keyword>
<comment type="caution">
    <text evidence="2">The sequence shown here is derived from an EMBL/GenBank/DDBJ whole genome shotgun (WGS) entry which is preliminary data.</text>
</comment>
<proteinExistence type="predicted"/>